<keyword evidence="2" id="KW-0812">Transmembrane</keyword>
<dbReference type="RefSeq" id="WP_120747460.1">
    <property type="nucleotide sequence ID" value="NZ_RBAH01000007.1"/>
</dbReference>
<reference evidence="3 4" key="1">
    <citation type="journal article" date="2007" name="Int. J. Syst. Evol. Microbiol.">
        <title>Paenibacillus ginsengarvi sp. nov., isolated from soil from ginseng cultivation.</title>
        <authorList>
            <person name="Yoon M.H."/>
            <person name="Ten L.N."/>
            <person name="Im W.T."/>
        </authorList>
    </citation>
    <scope>NUCLEOTIDE SEQUENCE [LARGE SCALE GENOMIC DNA]</scope>
    <source>
        <strain evidence="3 4">KCTC 13059</strain>
    </source>
</reference>
<comment type="caution">
    <text evidence="3">The sequence shown here is derived from an EMBL/GenBank/DDBJ whole genome shotgun (WGS) entry which is preliminary data.</text>
</comment>
<evidence type="ECO:0000313" key="4">
    <source>
        <dbReference type="Proteomes" id="UP000282311"/>
    </source>
</evidence>
<dbReference type="EMBL" id="RBAH01000007">
    <property type="protein sequence ID" value="RKN84718.1"/>
    <property type="molecule type" value="Genomic_DNA"/>
</dbReference>
<proteinExistence type="predicted"/>
<accession>A0A3B0CJ37</accession>
<gene>
    <name evidence="3" type="ORF">D7M11_12055</name>
</gene>
<evidence type="ECO:0000256" key="2">
    <source>
        <dbReference type="SAM" id="Phobius"/>
    </source>
</evidence>
<feature type="transmembrane region" description="Helical" evidence="2">
    <location>
        <begin position="31"/>
        <end position="48"/>
    </location>
</feature>
<evidence type="ECO:0008006" key="5">
    <source>
        <dbReference type="Google" id="ProtNLM"/>
    </source>
</evidence>
<keyword evidence="4" id="KW-1185">Reference proteome</keyword>
<feature type="transmembrane region" description="Helical" evidence="2">
    <location>
        <begin position="7"/>
        <end position="25"/>
    </location>
</feature>
<evidence type="ECO:0000256" key="1">
    <source>
        <dbReference type="SAM" id="MobiDB-lite"/>
    </source>
</evidence>
<organism evidence="3 4">
    <name type="scientific">Paenibacillus ginsengarvi</name>
    <dbReference type="NCBI Taxonomy" id="400777"/>
    <lineage>
        <taxon>Bacteria</taxon>
        <taxon>Bacillati</taxon>
        <taxon>Bacillota</taxon>
        <taxon>Bacilli</taxon>
        <taxon>Bacillales</taxon>
        <taxon>Paenibacillaceae</taxon>
        <taxon>Paenibacillus</taxon>
    </lineage>
</organism>
<protein>
    <recommendedName>
        <fullName evidence="5">DUF2207 domain-containing protein</fullName>
    </recommendedName>
</protein>
<feature type="compositionally biased region" description="Basic residues" evidence="1">
    <location>
        <begin position="65"/>
        <end position="74"/>
    </location>
</feature>
<feature type="region of interest" description="Disordered" evidence="1">
    <location>
        <begin position="51"/>
        <end position="97"/>
    </location>
</feature>
<dbReference type="AlphaFoldDB" id="A0A3B0CJ37"/>
<name>A0A3B0CJ37_9BACL</name>
<keyword evidence="2" id="KW-0472">Membrane</keyword>
<dbReference type="Proteomes" id="UP000282311">
    <property type="component" value="Unassembled WGS sequence"/>
</dbReference>
<sequence>MNRRFHPFFIVILVLMAIGIIFRMMTTPFELIVAIVIFGGVFLLWKYPPSRFRKANGRKPSSSAKRTKERRKNVPFRVIQGNKRDDDGPPEKPHTYH</sequence>
<feature type="compositionally biased region" description="Basic and acidic residues" evidence="1">
    <location>
        <begin position="82"/>
        <end position="97"/>
    </location>
</feature>
<dbReference type="OrthoDB" id="2660621at2"/>
<evidence type="ECO:0000313" key="3">
    <source>
        <dbReference type="EMBL" id="RKN84718.1"/>
    </source>
</evidence>
<keyword evidence="2" id="KW-1133">Transmembrane helix</keyword>